<dbReference type="InParanoid" id="B9TB55"/>
<dbReference type="EMBL" id="EQ976198">
    <property type="protein sequence ID" value="EEF26910.1"/>
    <property type="molecule type" value="Genomic_DNA"/>
</dbReference>
<organism evidence="1 2">
    <name type="scientific">Ricinus communis</name>
    <name type="common">Castor bean</name>
    <dbReference type="NCBI Taxonomy" id="3988"/>
    <lineage>
        <taxon>Eukaryota</taxon>
        <taxon>Viridiplantae</taxon>
        <taxon>Streptophyta</taxon>
        <taxon>Embryophyta</taxon>
        <taxon>Tracheophyta</taxon>
        <taxon>Spermatophyta</taxon>
        <taxon>Magnoliopsida</taxon>
        <taxon>eudicotyledons</taxon>
        <taxon>Gunneridae</taxon>
        <taxon>Pentapetalae</taxon>
        <taxon>rosids</taxon>
        <taxon>fabids</taxon>
        <taxon>Malpighiales</taxon>
        <taxon>Euphorbiaceae</taxon>
        <taxon>Acalyphoideae</taxon>
        <taxon>Acalypheae</taxon>
        <taxon>Ricinus</taxon>
    </lineage>
</organism>
<gene>
    <name evidence="1" type="ORF">RCOM_2156650</name>
</gene>
<dbReference type="STRING" id="3988.B9TB55"/>
<proteinExistence type="predicted"/>
<accession>B9TB55</accession>
<keyword evidence="2" id="KW-1185">Reference proteome</keyword>
<protein>
    <recommendedName>
        <fullName evidence="3">Xyloglucan:xyloglucosyl transferase</fullName>
    </recommendedName>
</protein>
<name>B9TB55_RICCO</name>
<dbReference type="Gene3D" id="2.60.120.200">
    <property type="match status" value="1"/>
</dbReference>
<dbReference type="AlphaFoldDB" id="B9TB55"/>
<dbReference type="Proteomes" id="UP000008311">
    <property type="component" value="Unassembled WGS sequence"/>
</dbReference>
<evidence type="ECO:0000313" key="2">
    <source>
        <dbReference type="Proteomes" id="UP000008311"/>
    </source>
</evidence>
<evidence type="ECO:0000313" key="1">
    <source>
        <dbReference type="EMBL" id="EEF26910.1"/>
    </source>
</evidence>
<reference evidence="2" key="1">
    <citation type="journal article" date="2010" name="Nat. Biotechnol.">
        <title>Draft genome sequence of the oilseed species Ricinus communis.</title>
        <authorList>
            <person name="Chan A.P."/>
            <person name="Crabtree J."/>
            <person name="Zhao Q."/>
            <person name="Lorenzi H."/>
            <person name="Orvis J."/>
            <person name="Puiu D."/>
            <person name="Melake-Berhan A."/>
            <person name="Jones K.M."/>
            <person name="Redman J."/>
            <person name="Chen G."/>
            <person name="Cahoon E.B."/>
            <person name="Gedil M."/>
            <person name="Stanke M."/>
            <person name="Haas B.J."/>
            <person name="Wortman J.R."/>
            <person name="Fraser-Liggett C.M."/>
            <person name="Ravel J."/>
            <person name="Rabinowicz P.D."/>
        </authorList>
    </citation>
    <scope>NUCLEOTIDE SEQUENCE [LARGE SCALE GENOMIC DNA]</scope>
    <source>
        <strain evidence="2">cv. Hale</strain>
    </source>
</reference>
<sequence>MESIGVPFPKNQPMRMYSSLWNADYWAQEVDLSRQIGVKLHSLLPIGTSMPMLVSGIMEHLLVVEIHHHLQLKKFMAFKGA</sequence>
<evidence type="ECO:0008006" key="3">
    <source>
        <dbReference type="Google" id="ProtNLM"/>
    </source>
</evidence>